<sequence>MVNLAIQQDLTPADENHFLIKLIEQFEEMLNLDLFKQSMAELDDLMAYWENMKKYAENLETSSSVA</sequence>
<dbReference type="InterPro" id="IPR015090">
    <property type="entry name" value="Epsilon_PezA_dom"/>
</dbReference>
<evidence type="ECO:0000256" key="1">
    <source>
        <dbReference type="ARBA" id="ARBA00022649"/>
    </source>
</evidence>
<evidence type="ECO:0000259" key="2">
    <source>
        <dbReference type="Pfam" id="PF08998"/>
    </source>
</evidence>
<dbReference type="Pfam" id="PF08998">
    <property type="entry name" value="Epsilon_antitox"/>
    <property type="match status" value="1"/>
</dbReference>
<dbReference type="InterPro" id="IPR035569">
    <property type="entry name" value="Antitoxin_epsilon/PezA_dom_sf"/>
</dbReference>
<dbReference type="EMBL" id="AZFI01000136">
    <property type="protein sequence ID" value="KRM25366.1"/>
    <property type="molecule type" value="Genomic_DNA"/>
</dbReference>
<dbReference type="Gene3D" id="1.10.8.130">
    <property type="match status" value="1"/>
</dbReference>
<comment type="caution">
    <text evidence="3">The sequence shown here is derived from an EMBL/GenBank/DDBJ whole genome shotgun (WGS) entry which is preliminary data.</text>
</comment>
<dbReference type="Proteomes" id="UP000051217">
    <property type="component" value="Unassembled WGS sequence"/>
</dbReference>
<organism evidence="3 4">
    <name type="scientific">Ligilactobacillus acidipiscis DSM 15836</name>
    <dbReference type="NCBI Taxonomy" id="1423716"/>
    <lineage>
        <taxon>Bacteria</taxon>
        <taxon>Bacillati</taxon>
        <taxon>Bacillota</taxon>
        <taxon>Bacilli</taxon>
        <taxon>Lactobacillales</taxon>
        <taxon>Lactobacillaceae</taxon>
        <taxon>Ligilactobacillus</taxon>
    </lineage>
</organism>
<evidence type="ECO:0000313" key="3">
    <source>
        <dbReference type="EMBL" id="KRM25366.1"/>
    </source>
</evidence>
<name>A0ABR5PIY2_9LACO</name>
<gene>
    <name evidence="3" type="ORF">FC65_GL000410</name>
</gene>
<reference evidence="3 4" key="1">
    <citation type="journal article" date="2015" name="Genome Announc.">
        <title>Expanding the biotechnology potential of lactobacilli through comparative genomics of 213 strains and associated genera.</title>
        <authorList>
            <person name="Sun Z."/>
            <person name="Harris H.M."/>
            <person name="McCann A."/>
            <person name="Guo C."/>
            <person name="Argimon S."/>
            <person name="Zhang W."/>
            <person name="Yang X."/>
            <person name="Jeffery I.B."/>
            <person name="Cooney J.C."/>
            <person name="Kagawa T.F."/>
            <person name="Liu W."/>
            <person name="Song Y."/>
            <person name="Salvetti E."/>
            <person name="Wrobel A."/>
            <person name="Rasinkangas P."/>
            <person name="Parkhill J."/>
            <person name="Rea M.C."/>
            <person name="O'Sullivan O."/>
            <person name="Ritari J."/>
            <person name="Douillard F.P."/>
            <person name="Paul Ross R."/>
            <person name="Yang R."/>
            <person name="Briner A.E."/>
            <person name="Felis G.E."/>
            <person name="de Vos W.M."/>
            <person name="Barrangou R."/>
            <person name="Klaenhammer T.R."/>
            <person name="Caufield P.W."/>
            <person name="Cui Y."/>
            <person name="Zhang H."/>
            <person name="O'Toole P.W."/>
        </authorList>
    </citation>
    <scope>NUCLEOTIDE SEQUENCE [LARGE SCALE GENOMIC DNA]</scope>
    <source>
        <strain evidence="3 4">DSM 15836</strain>
    </source>
</reference>
<feature type="domain" description="Antitoxin epsilon/PezA" evidence="2">
    <location>
        <begin position="2"/>
        <end position="58"/>
    </location>
</feature>
<protein>
    <recommendedName>
        <fullName evidence="2">Antitoxin epsilon/PezA domain-containing protein</fullName>
    </recommendedName>
</protein>
<evidence type="ECO:0000313" key="4">
    <source>
        <dbReference type="Proteomes" id="UP000051217"/>
    </source>
</evidence>
<accession>A0ABR5PIY2</accession>
<dbReference type="SUPFAM" id="SSF81710">
    <property type="entry name" value="Plasmid maintenance system epsilon/zeta, antidote epsilon subunit"/>
    <property type="match status" value="1"/>
</dbReference>
<proteinExistence type="predicted"/>
<keyword evidence="1" id="KW-1277">Toxin-antitoxin system</keyword>
<keyword evidence="4" id="KW-1185">Reference proteome</keyword>